<accession>A0ABQ8IEJ0</accession>
<evidence type="ECO:0000313" key="7">
    <source>
        <dbReference type="EMBL" id="KAH7574647.1"/>
    </source>
</evidence>
<feature type="domain" description="Pectinesterase catalytic" evidence="6">
    <location>
        <begin position="80"/>
        <end position="293"/>
    </location>
</feature>
<dbReference type="InterPro" id="IPR033131">
    <property type="entry name" value="Pectinesterase_Asp_AS"/>
</dbReference>
<evidence type="ECO:0000256" key="5">
    <source>
        <dbReference type="RuleBase" id="RU000589"/>
    </source>
</evidence>
<evidence type="ECO:0000259" key="6">
    <source>
        <dbReference type="Pfam" id="PF01095"/>
    </source>
</evidence>
<name>A0ABQ8IEJ0_9ROSI</name>
<comment type="catalytic activity">
    <reaction evidence="5">
        <text>[(1-&gt;4)-alpha-D-galacturonosyl methyl ester](n) + n H2O = [(1-&gt;4)-alpha-D-galacturonosyl](n) + n methanol + n H(+)</text>
        <dbReference type="Rhea" id="RHEA:22380"/>
        <dbReference type="Rhea" id="RHEA-COMP:14570"/>
        <dbReference type="Rhea" id="RHEA-COMP:14573"/>
        <dbReference type="ChEBI" id="CHEBI:15377"/>
        <dbReference type="ChEBI" id="CHEBI:15378"/>
        <dbReference type="ChEBI" id="CHEBI:17790"/>
        <dbReference type="ChEBI" id="CHEBI:140522"/>
        <dbReference type="ChEBI" id="CHEBI:140523"/>
        <dbReference type="EC" id="3.1.1.11"/>
    </reaction>
</comment>
<gene>
    <name evidence="7" type="ORF">JRO89_XS03G0326100</name>
</gene>
<reference evidence="7 8" key="1">
    <citation type="submission" date="2021-02" db="EMBL/GenBank/DDBJ databases">
        <title>Plant Genome Project.</title>
        <authorList>
            <person name="Zhang R.-G."/>
        </authorList>
    </citation>
    <scope>NUCLEOTIDE SEQUENCE [LARGE SCALE GENOMIC DNA]</scope>
    <source>
        <tissue evidence="7">Leaves</tissue>
    </source>
</reference>
<keyword evidence="3 5" id="KW-0063">Aspartyl esterase</keyword>
<dbReference type="InterPro" id="IPR012334">
    <property type="entry name" value="Pectin_lyas_fold"/>
</dbReference>
<feature type="active site" evidence="4">
    <location>
        <position position="147"/>
    </location>
</feature>
<dbReference type="Pfam" id="PF01095">
    <property type="entry name" value="Pectinesterase"/>
    <property type="match status" value="1"/>
</dbReference>
<evidence type="ECO:0000256" key="4">
    <source>
        <dbReference type="PROSITE-ProRule" id="PRU10040"/>
    </source>
</evidence>
<dbReference type="EMBL" id="JAFEMO010000003">
    <property type="protein sequence ID" value="KAH7574647.1"/>
    <property type="molecule type" value="Genomic_DNA"/>
</dbReference>
<organism evidence="7 8">
    <name type="scientific">Xanthoceras sorbifolium</name>
    <dbReference type="NCBI Taxonomy" id="99658"/>
    <lineage>
        <taxon>Eukaryota</taxon>
        <taxon>Viridiplantae</taxon>
        <taxon>Streptophyta</taxon>
        <taxon>Embryophyta</taxon>
        <taxon>Tracheophyta</taxon>
        <taxon>Spermatophyta</taxon>
        <taxon>Magnoliopsida</taxon>
        <taxon>eudicotyledons</taxon>
        <taxon>Gunneridae</taxon>
        <taxon>Pentapetalae</taxon>
        <taxon>rosids</taxon>
        <taxon>malvids</taxon>
        <taxon>Sapindales</taxon>
        <taxon>Sapindaceae</taxon>
        <taxon>Xanthoceroideae</taxon>
        <taxon>Xanthoceras</taxon>
    </lineage>
</organism>
<dbReference type="InterPro" id="IPR011050">
    <property type="entry name" value="Pectin_lyase_fold/virulence"/>
</dbReference>
<sequence length="310" mass="35187">MDIVYEEAQGLVSLFTKAGENVTDRFLKQNINDCIEKFSASSYHVKEYGIPYFENGEYEGANEEVSYCTNAASSCKDTDINSKSFLVKDISIINTAGPYAGQAVALRTAGDYIACHRCSIEGYQDTLNAHFGNNQFFFDCHIYGTIDFIFGYAAVVIQNSYIHVRLPREGQKNVITADGRYQEMNNTAIVIHNCSIIPTPELKSKSHVKTYLGRPWKKLSRTIIMESYLDGFIDPQGWIEFDNQSDITALYYAEYHNYGQGSSTSGRVKWPGYHILDNPNDVQSFTVENFIKGSEWLPKLEIPYIPWLVR</sequence>
<keyword evidence="2 5" id="KW-0378">Hydrolase</keyword>
<protein>
    <recommendedName>
        <fullName evidence="5">Pectinesterase</fullName>
        <ecNumber evidence="5">3.1.1.11</ecNumber>
    </recommendedName>
</protein>
<proteinExistence type="predicted"/>
<dbReference type="InterPro" id="IPR000070">
    <property type="entry name" value="Pectinesterase_cat"/>
</dbReference>
<dbReference type="InterPro" id="IPR035513">
    <property type="entry name" value="Invertase/methylesterase_inhib"/>
</dbReference>
<dbReference type="Proteomes" id="UP000827721">
    <property type="component" value="Unassembled WGS sequence"/>
</dbReference>
<dbReference type="SUPFAM" id="SSF101148">
    <property type="entry name" value="Plant invertase/pectin methylesterase inhibitor"/>
    <property type="match status" value="1"/>
</dbReference>
<evidence type="ECO:0000313" key="8">
    <source>
        <dbReference type="Proteomes" id="UP000827721"/>
    </source>
</evidence>
<dbReference type="PROSITE" id="PS00503">
    <property type="entry name" value="PECTINESTERASE_2"/>
    <property type="match status" value="1"/>
</dbReference>
<evidence type="ECO:0000256" key="1">
    <source>
        <dbReference type="ARBA" id="ARBA00005184"/>
    </source>
</evidence>
<keyword evidence="8" id="KW-1185">Reference proteome</keyword>
<comment type="pathway">
    <text evidence="1 5">Glycan metabolism; pectin degradation; 2-dehydro-3-deoxy-D-gluconate from pectin: step 1/5.</text>
</comment>
<dbReference type="Gene3D" id="2.160.20.10">
    <property type="entry name" value="Single-stranded right-handed beta-helix, Pectin lyase-like"/>
    <property type="match status" value="1"/>
</dbReference>
<comment type="caution">
    <text evidence="7">The sequence shown here is derived from an EMBL/GenBank/DDBJ whole genome shotgun (WGS) entry which is preliminary data.</text>
</comment>
<evidence type="ECO:0000256" key="2">
    <source>
        <dbReference type="ARBA" id="ARBA00022801"/>
    </source>
</evidence>
<dbReference type="SUPFAM" id="SSF51126">
    <property type="entry name" value="Pectin lyase-like"/>
    <property type="match status" value="1"/>
</dbReference>
<evidence type="ECO:0000256" key="3">
    <source>
        <dbReference type="ARBA" id="ARBA00023085"/>
    </source>
</evidence>
<dbReference type="PANTHER" id="PTHR31707">
    <property type="entry name" value="PECTINESTERASE"/>
    <property type="match status" value="1"/>
</dbReference>
<dbReference type="EC" id="3.1.1.11" evidence="5"/>